<dbReference type="Pfam" id="PF00528">
    <property type="entry name" value="BPD_transp_1"/>
    <property type="match status" value="1"/>
</dbReference>
<dbReference type="Proteomes" id="UP000426246">
    <property type="component" value="Chromosome"/>
</dbReference>
<feature type="transmembrane region" description="Helical" evidence="7">
    <location>
        <begin position="146"/>
        <end position="170"/>
    </location>
</feature>
<feature type="transmembrane region" description="Helical" evidence="7">
    <location>
        <begin position="191"/>
        <end position="216"/>
    </location>
</feature>
<keyword evidence="10" id="KW-1185">Reference proteome</keyword>
<sequence>MLLPGTIYLIINNYIPMFGTIVAFKSINYALGYWKSPWVGFENFKFLFNSSDAWVITRNTILYNLVFIALTLVFAVTFAILLNELRNRYLSNIYQSIMFLPYFLSAVIVGYLGYSMLSEEFGFLNNMILAPLGIHSIAWYSEPKYWPYILPIVYIWKNIGYSIVIYLAAITGIDKEYYEAAITDGATKWQLIINITLPSIKPMMIILTLLGIGHILNADFGLFYQLPLDAGALYSTTNVIDTYVYRALMRLGDTGMSSAAGLYQAVVGFVLVVSVNLLVRKIDRENALF</sequence>
<evidence type="ECO:0000256" key="4">
    <source>
        <dbReference type="ARBA" id="ARBA00022692"/>
    </source>
</evidence>
<feature type="transmembrane region" description="Helical" evidence="7">
    <location>
        <begin position="121"/>
        <end position="140"/>
    </location>
</feature>
<feature type="transmembrane region" description="Helical" evidence="7">
    <location>
        <begin position="93"/>
        <end position="114"/>
    </location>
</feature>
<dbReference type="AlphaFoldDB" id="A0A6B8RWV9"/>
<dbReference type="PANTHER" id="PTHR43227:SF11">
    <property type="entry name" value="BLL4140 PROTEIN"/>
    <property type="match status" value="1"/>
</dbReference>
<evidence type="ECO:0000313" key="10">
    <source>
        <dbReference type="Proteomes" id="UP000426246"/>
    </source>
</evidence>
<accession>A0A6B8RWV9</accession>
<keyword evidence="4 7" id="KW-0812">Transmembrane</keyword>
<dbReference type="InterPro" id="IPR000515">
    <property type="entry name" value="MetI-like"/>
</dbReference>
<dbReference type="InterPro" id="IPR050809">
    <property type="entry name" value="UgpAE/MalFG_permease"/>
</dbReference>
<keyword evidence="6 7" id="KW-0472">Membrane</keyword>
<evidence type="ECO:0000256" key="3">
    <source>
        <dbReference type="ARBA" id="ARBA00022475"/>
    </source>
</evidence>
<organism evidence="9 10">
    <name type="scientific">Paenibacillus psychroresistens</name>
    <dbReference type="NCBI Taxonomy" id="1778678"/>
    <lineage>
        <taxon>Bacteria</taxon>
        <taxon>Bacillati</taxon>
        <taxon>Bacillota</taxon>
        <taxon>Bacilli</taxon>
        <taxon>Bacillales</taxon>
        <taxon>Paenibacillaceae</taxon>
        <taxon>Paenibacillus</taxon>
    </lineage>
</organism>
<dbReference type="Gene3D" id="1.10.3720.10">
    <property type="entry name" value="MetI-like"/>
    <property type="match status" value="1"/>
</dbReference>
<keyword evidence="3" id="KW-1003">Cell membrane</keyword>
<dbReference type="GO" id="GO:0055085">
    <property type="term" value="P:transmembrane transport"/>
    <property type="evidence" value="ECO:0007669"/>
    <property type="project" value="InterPro"/>
</dbReference>
<comment type="subcellular location">
    <subcellularLocation>
        <location evidence="1 7">Cell membrane</location>
        <topology evidence="1 7">Multi-pass membrane protein</topology>
    </subcellularLocation>
</comment>
<reference evidence="10" key="1">
    <citation type="submission" date="2018-11" db="EMBL/GenBank/DDBJ databases">
        <title>Complete genome sequence of Paenibacillus sp. ML311-T8.</title>
        <authorList>
            <person name="Nam Y.-D."/>
            <person name="Kang J."/>
            <person name="Chung W.-H."/>
            <person name="Park Y.S."/>
        </authorList>
    </citation>
    <scope>NUCLEOTIDE SEQUENCE [LARGE SCALE GENOMIC DNA]</scope>
    <source>
        <strain evidence="10">ML311-T8</strain>
    </source>
</reference>
<dbReference type="GO" id="GO:0005886">
    <property type="term" value="C:plasma membrane"/>
    <property type="evidence" value="ECO:0007669"/>
    <property type="project" value="UniProtKB-SubCell"/>
</dbReference>
<dbReference type="PANTHER" id="PTHR43227">
    <property type="entry name" value="BLL4140 PROTEIN"/>
    <property type="match status" value="1"/>
</dbReference>
<dbReference type="CDD" id="cd06261">
    <property type="entry name" value="TM_PBP2"/>
    <property type="match status" value="1"/>
</dbReference>
<evidence type="ECO:0000256" key="1">
    <source>
        <dbReference type="ARBA" id="ARBA00004651"/>
    </source>
</evidence>
<evidence type="ECO:0000256" key="6">
    <source>
        <dbReference type="ARBA" id="ARBA00023136"/>
    </source>
</evidence>
<protein>
    <submittedName>
        <fullName evidence="9">Sugar ABC transporter permease</fullName>
    </submittedName>
</protein>
<dbReference type="InterPro" id="IPR035906">
    <property type="entry name" value="MetI-like_sf"/>
</dbReference>
<evidence type="ECO:0000256" key="7">
    <source>
        <dbReference type="RuleBase" id="RU363032"/>
    </source>
</evidence>
<gene>
    <name evidence="9" type="ORF">EHS13_33350</name>
</gene>
<feature type="transmembrane region" description="Helical" evidence="7">
    <location>
        <begin position="260"/>
        <end position="279"/>
    </location>
</feature>
<evidence type="ECO:0000256" key="2">
    <source>
        <dbReference type="ARBA" id="ARBA00022448"/>
    </source>
</evidence>
<evidence type="ECO:0000313" key="9">
    <source>
        <dbReference type="EMBL" id="QGR00358.1"/>
    </source>
</evidence>
<feature type="transmembrane region" description="Helical" evidence="7">
    <location>
        <begin position="6"/>
        <end position="24"/>
    </location>
</feature>
<dbReference type="PROSITE" id="PS50928">
    <property type="entry name" value="ABC_TM1"/>
    <property type="match status" value="1"/>
</dbReference>
<dbReference type="SUPFAM" id="SSF161098">
    <property type="entry name" value="MetI-like"/>
    <property type="match status" value="1"/>
</dbReference>
<dbReference type="EMBL" id="CP034235">
    <property type="protein sequence ID" value="QGR00358.1"/>
    <property type="molecule type" value="Genomic_DNA"/>
</dbReference>
<dbReference type="KEGG" id="ppsc:EHS13_33350"/>
<comment type="similarity">
    <text evidence="7">Belongs to the binding-protein-dependent transport system permease family.</text>
</comment>
<evidence type="ECO:0000259" key="8">
    <source>
        <dbReference type="PROSITE" id="PS50928"/>
    </source>
</evidence>
<keyword evidence="2 7" id="KW-0813">Transport</keyword>
<name>A0A6B8RWV9_9BACL</name>
<feature type="transmembrane region" description="Helical" evidence="7">
    <location>
        <begin position="61"/>
        <end position="81"/>
    </location>
</feature>
<proteinExistence type="inferred from homology"/>
<evidence type="ECO:0000256" key="5">
    <source>
        <dbReference type="ARBA" id="ARBA00022989"/>
    </source>
</evidence>
<feature type="domain" description="ABC transmembrane type-1" evidence="8">
    <location>
        <begin position="57"/>
        <end position="279"/>
    </location>
</feature>
<keyword evidence="5 7" id="KW-1133">Transmembrane helix</keyword>
<dbReference type="OrthoDB" id="9785836at2"/>